<dbReference type="AlphaFoldDB" id="A0AAD9E8B4"/>
<protein>
    <submittedName>
        <fullName evidence="2">Uncharacterized protein</fullName>
    </submittedName>
</protein>
<accession>A0AAD9E8B4</accession>
<feature type="region of interest" description="Disordered" evidence="1">
    <location>
        <begin position="71"/>
        <end position="91"/>
    </location>
</feature>
<organism evidence="2 3">
    <name type="scientific">Colletotrichum chrysophilum</name>
    <dbReference type="NCBI Taxonomy" id="1836956"/>
    <lineage>
        <taxon>Eukaryota</taxon>
        <taxon>Fungi</taxon>
        <taxon>Dikarya</taxon>
        <taxon>Ascomycota</taxon>
        <taxon>Pezizomycotina</taxon>
        <taxon>Sordariomycetes</taxon>
        <taxon>Hypocreomycetidae</taxon>
        <taxon>Glomerellales</taxon>
        <taxon>Glomerellaceae</taxon>
        <taxon>Colletotrichum</taxon>
        <taxon>Colletotrichum gloeosporioides species complex</taxon>
    </lineage>
</organism>
<evidence type="ECO:0000313" key="3">
    <source>
        <dbReference type="Proteomes" id="UP001243330"/>
    </source>
</evidence>
<keyword evidence="3" id="KW-1185">Reference proteome</keyword>
<sequence>MFKVCSLFPSHSLRMRIGAAQNHLFRRLHLLIVRRTVALEDLAGRFRIYAKAPVESRIMVTGDATFPGLAKKAAQTRTSTSRPPNCPAITPLSRVNWKEKKDCKRS</sequence>
<dbReference type="Proteomes" id="UP001243330">
    <property type="component" value="Unassembled WGS sequence"/>
</dbReference>
<comment type="caution">
    <text evidence="2">The sequence shown here is derived from an EMBL/GenBank/DDBJ whole genome shotgun (WGS) entry which is preliminary data.</text>
</comment>
<name>A0AAD9E8B4_9PEZI</name>
<evidence type="ECO:0000256" key="1">
    <source>
        <dbReference type="SAM" id="MobiDB-lite"/>
    </source>
</evidence>
<reference evidence="2" key="1">
    <citation type="submission" date="2023-01" db="EMBL/GenBank/DDBJ databases">
        <title>Colletotrichum chrysophilum M932 genome sequence.</title>
        <authorList>
            <person name="Baroncelli R."/>
        </authorList>
    </citation>
    <scope>NUCLEOTIDE SEQUENCE</scope>
    <source>
        <strain evidence="2">M932</strain>
    </source>
</reference>
<proteinExistence type="predicted"/>
<evidence type="ECO:0000313" key="2">
    <source>
        <dbReference type="EMBL" id="KAK1839100.1"/>
    </source>
</evidence>
<dbReference type="EMBL" id="JAQOWY010000720">
    <property type="protein sequence ID" value="KAK1839100.1"/>
    <property type="molecule type" value="Genomic_DNA"/>
</dbReference>
<gene>
    <name evidence="2" type="ORF">CCHR01_18283</name>
</gene>